<dbReference type="Proteomes" id="UP000199679">
    <property type="component" value="Chromosome I"/>
</dbReference>
<dbReference type="RefSeq" id="WP_091370276.1">
    <property type="nucleotide sequence ID" value="NZ_LT629740.1"/>
</dbReference>
<organism evidence="4 5">
    <name type="scientific">Mucilaginibacter mallensis</name>
    <dbReference type="NCBI Taxonomy" id="652787"/>
    <lineage>
        <taxon>Bacteria</taxon>
        <taxon>Pseudomonadati</taxon>
        <taxon>Bacteroidota</taxon>
        <taxon>Sphingobacteriia</taxon>
        <taxon>Sphingobacteriales</taxon>
        <taxon>Sphingobacteriaceae</taxon>
        <taxon>Mucilaginibacter</taxon>
    </lineage>
</organism>
<sequence length="865" mass="98023">MHKILKQLSIFKVLVVCILCCYTFKGIAQSHLTEDSITVAIEPEYNQVGKTQRFLLGENYRPLWSTPVKMKVFHISQERGGLKILQLGGGMQTKSLRLQDSTGQEWVLRTIQKYPDKILPATLRPTIAAAIVQDQISAEHPFAAITVPPLAQALGIPHAHPVVVYVPDDPALGQYRKDFANQVFLFEEREPLDAKKTDNVPKVKNKVETDNDTRVDQKLVLRARLLDMLLGDWDRHEDQWRFEKQKDSAGNSVYLPVPRDRDQVYNNAYGLAPWLVSRYLLMAKFQSYGNHIRSINRWNLNARNFDRYFLNGLNEEDWKEEIAYVQSKLTDQVIADAIRKMPDTIFKQSGPEIIGKLIVRRNVLNEQALRYYRFLSQVVTVLATSKRENIDITNQPDGKITLKINALKKKGKLDQLTYQRTFDPDVTNEIRIYGMGGNDIFVVHGTNNSPIKVRMIGGSDEDTYAIDSTISGKGGRYIYDRSDQKNNLPSSSQAHLKTSTDTAVNKHDIVDYKYDYLLPLPLATYSDDYGFQLIANFTYQKQGFRKDPYASKQSLTVSYGFGVSSLLLNYIGDFKKVIANNDLMVNVLSKGPNYNSNFFGIGNNSVFVNQGSEQIHYYRDVYDYINADVRLKHIYDKKWTVSAGLAAQYYNSDDDDNQDRYLNVYNQQHPDQKVFSTQTYAGLVAGVVLDTRDKGFLPHNGVNWTTSLTGMKQLNASDHDYGQIQSEFSFYINPGKDSVFVIANRTGAGTTLGSAAFYQQLRLGGNTNLRGFYIGRFTGKTMAYNDFELRLKLFDYASYLLPGTLGIIGFNDVGRVWSPGESSNQWHDGYGGGLYFLPAQLFMVQVVVGASKEGVYPYIGAGFKF</sequence>
<keyword evidence="5" id="KW-1185">Reference proteome</keyword>
<feature type="domain" description="Bacterial surface antigen (D15)" evidence="3">
    <location>
        <begin position="610"/>
        <end position="833"/>
    </location>
</feature>
<evidence type="ECO:0000313" key="4">
    <source>
        <dbReference type="EMBL" id="SDS45920.1"/>
    </source>
</evidence>
<dbReference type="EMBL" id="LT629740">
    <property type="protein sequence ID" value="SDS45920.1"/>
    <property type="molecule type" value="Genomic_DNA"/>
</dbReference>
<comment type="subcellular location">
    <subcellularLocation>
        <location evidence="1">Membrane</location>
    </subcellularLocation>
</comment>
<protein>
    <submittedName>
        <fullName evidence="4">Surface antigen</fullName>
    </submittedName>
</protein>
<keyword evidence="2" id="KW-0472">Membrane</keyword>
<evidence type="ECO:0000256" key="1">
    <source>
        <dbReference type="ARBA" id="ARBA00004370"/>
    </source>
</evidence>
<accession>A0A1H1SCT7</accession>
<dbReference type="Pfam" id="PF01103">
    <property type="entry name" value="Omp85"/>
    <property type="match status" value="1"/>
</dbReference>
<dbReference type="GO" id="GO:0019867">
    <property type="term" value="C:outer membrane"/>
    <property type="evidence" value="ECO:0007669"/>
    <property type="project" value="InterPro"/>
</dbReference>
<dbReference type="Gene3D" id="2.40.160.50">
    <property type="entry name" value="membrane protein fhac: a member of the omp85/tpsb transporter family"/>
    <property type="match status" value="1"/>
</dbReference>
<reference evidence="4 5" key="1">
    <citation type="submission" date="2016-10" db="EMBL/GenBank/DDBJ databases">
        <authorList>
            <person name="de Groot N.N."/>
        </authorList>
    </citation>
    <scope>NUCLEOTIDE SEQUENCE [LARGE SCALE GENOMIC DNA]</scope>
    <source>
        <strain evidence="4 5">MP1X4</strain>
    </source>
</reference>
<evidence type="ECO:0000259" key="3">
    <source>
        <dbReference type="Pfam" id="PF01103"/>
    </source>
</evidence>
<dbReference type="STRING" id="652787.SAMN05216490_1192"/>
<dbReference type="InterPro" id="IPR000184">
    <property type="entry name" value="Bac_surfAg_D15"/>
</dbReference>
<proteinExistence type="predicted"/>
<gene>
    <name evidence="4" type="ORF">SAMN05216490_1192</name>
</gene>
<name>A0A1H1SCT7_MUCMA</name>
<evidence type="ECO:0000256" key="2">
    <source>
        <dbReference type="ARBA" id="ARBA00023136"/>
    </source>
</evidence>
<dbReference type="AlphaFoldDB" id="A0A1H1SCT7"/>
<dbReference type="OrthoDB" id="333971at2"/>
<evidence type="ECO:0000313" key="5">
    <source>
        <dbReference type="Proteomes" id="UP000199679"/>
    </source>
</evidence>